<evidence type="ECO:0000313" key="1">
    <source>
        <dbReference type="EMBL" id="CAA9296162.1"/>
    </source>
</evidence>
<organism evidence="1">
    <name type="scientific">uncultured Armatimonadetes bacterium</name>
    <dbReference type="NCBI Taxonomy" id="157466"/>
    <lineage>
        <taxon>Bacteria</taxon>
        <taxon>Bacillati</taxon>
        <taxon>Armatimonadota</taxon>
        <taxon>environmental samples</taxon>
    </lineage>
</organism>
<dbReference type="InterPro" id="IPR002763">
    <property type="entry name" value="DUF72"/>
</dbReference>
<dbReference type="InterPro" id="IPR036520">
    <property type="entry name" value="UPF0759_sf"/>
</dbReference>
<dbReference type="PANTHER" id="PTHR30348:SF4">
    <property type="entry name" value="DUF72 DOMAIN-CONTAINING PROTEIN"/>
    <property type="match status" value="1"/>
</dbReference>
<dbReference type="AlphaFoldDB" id="A0A6J4K5M9"/>
<protein>
    <recommendedName>
        <fullName evidence="2">DUF72 domain-containing protein</fullName>
    </recommendedName>
</protein>
<dbReference type="SUPFAM" id="SSF117396">
    <property type="entry name" value="TM1631-like"/>
    <property type="match status" value="1"/>
</dbReference>
<sequence>MPAVDVRMGTMGWSYEDWRGPFYPSGLPSNRMLETYAAVFPDGTVELDTTFYGVPRPTTVAGWASQVPPGFLFSAKTPRAVTHERRLLGAAETALHFGALLRDNLEARLGALLLQLPPDFTTEDRPALDAFVDGITSPRGEPGLPWVVEFRHAGWAQTDVVGSLAAAGIACATTERLDLGAPLTYVRLLGEENAMPHFDAPVIDRTDDIAHWAGRITEARERGDADRILVYIRNFFEGHAPATVLALRERLGLPVPTPPGKQQMSLF</sequence>
<dbReference type="Pfam" id="PF01904">
    <property type="entry name" value="DUF72"/>
    <property type="match status" value="1"/>
</dbReference>
<name>A0A6J4K5M9_9BACT</name>
<proteinExistence type="predicted"/>
<dbReference type="EMBL" id="CADCTO010000672">
    <property type="protein sequence ID" value="CAA9296162.1"/>
    <property type="molecule type" value="Genomic_DNA"/>
</dbReference>
<evidence type="ECO:0008006" key="2">
    <source>
        <dbReference type="Google" id="ProtNLM"/>
    </source>
</evidence>
<gene>
    <name evidence="1" type="ORF">AVDCRST_MAG63-4814</name>
</gene>
<reference evidence="1" key="1">
    <citation type="submission" date="2020-02" db="EMBL/GenBank/DDBJ databases">
        <authorList>
            <person name="Meier V. D."/>
        </authorList>
    </citation>
    <scope>NUCLEOTIDE SEQUENCE</scope>
    <source>
        <strain evidence="1">AVDCRST_MAG63</strain>
    </source>
</reference>
<accession>A0A6J4K5M9</accession>
<dbReference type="PANTHER" id="PTHR30348">
    <property type="entry name" value="UNCHARACTERIZED PROTEIN YECE"/>
    <property type="match status" value="1"/>
</dbReference>
<dbReference type="Gene3D" id="3.20.20.410">
    <property type="entry name" value="Protein of unknown function UPF0759"/>
    <property type="match status" value="1"/>
</dbReference>